<dbReference type="Gene3D" id="2.10.25.10">
    <property type="entry name" value="Laminin"/>
    <property type="match status" value="2"/>
</dbReference>
<comment type="caution">
    <text evidence="6">The sequence shown here is derived from an EMBL/GenBank/DDBJ whole genome shotgun (WGS) entry which is preliminary data.</text>
</comment>
<dbReference type="PANTHER" id="PTHR15036">
    <property type="entry name" value="PIKACHURIN-LIKE PROTEIN"/>
    <property type="match status" value="1"/>
</dbReference>
<dbReference type="SUPFAM" id="SSF49899">
    <property type="entry name" value="Concanavalin A-like lectins/glucanases"/>
    <property type="match status" value="3"/>
</dbReference>
<feature type="compositionally biased region" description="Polar residues" evidence="3">
    <location>
        <begin position="1414"/>
        <end position="1430"/>
    </location>
</feature>
<name>A0AAW0UU21_SCYPA</name>
<feature type="domain" description="EGF-like" evidence="5">
    <location>
        <begin position="463"/>
        <end position="500"/>
    </location>
</feature>
<feature type="domain" description="Laminin G" evidence="4">
    <location>
        <begin position="284"/>
        <end position="462"/>
    </location>
</feature>
<feature type="compositionally biased region" description="Low complexity" evidence="3">
    <location>
        <begin position="1784"/>
        <end position="1794"/>
    </location>
</feature>
<keyword evidence="2" id="KW-0245">EGF-like domain</keyword>
<evidence type="ECO:0000313" key="7">
    <source>
        <dbReference type="Proteomes" id="UP001487740"/>
    </source>
</evidence>
<dbReference type="CDD" id="cd00110">
    <property type="entry name" value="LamG"/>
    <property type="match status" value="3"/>
</dbReference>
<keyword evidence="1" id="KW-1015">Disulfide bond</keyword>
<feature type="compositionally biased region" description="Basic and acidic residues" evidence="3">
    <location>
        <begin position="1398"/>
        <end position="1409"/>
    </location>
</feature>
<protein>
    <submittedName>
        <fullName evidence="6">Uncharacterized protein</fullName>
    </submittedName>
</protein>
<feature type="domain" description="Laminin G" evidence="4">
    <location>
        <begin position="762"/>
        <end position="960"/>
    </location>
</feature>
<gene>
    <name evidence="6" type="ORF">O3P69_000024</name>
</gene>
<reference evidence="6 7" key="1">
    <citation type="submission" date="2023-03" db="EMBL/GenBank/DDBJ databases">
        <title>High-quality genome of Scylla paramamosain provides insights in environmental adaptation.</title>
        <authorList>
            <person name="Zhang L."/>
        </authorList>
    </citation>
    <scope>NUCLEOTIDE SEQUENCE [LARGE SCALE GENOMIC DNA]</scope>
    <source>
        <strain evidence="6">LZ_2023a</strain>
        <tissue evidence="6">Muscle</tissue>
    </source>
</reference>
<evidence type="ECO:0000259" key="4">
    <source>
        <dbReference type="PROSITE" id="PS50025"/>
    </source>
</evidence>
<sequence>MVGCLRKVELGTEKVELRSLAGTDVAQKDVIYDGCRVLGPCDRPGSCEHGTTCTLDANDEIQCDCADSGYTGKTCHFSLYKTSCEEYHQIGYNKSGVFRIDVDGNGPLPPSFVKCNFNSLTGVTNTIVENNLPEKYEVRGPGLGNLQVDIKYRDFSDEMFQALIEKSESCSQNIRYDCRRSPLKLSTHTWFSSPSEKFIASFGSKVPGLCRCKEIGACDKADVACNCDAVDGLARSDIAVITQPDLMPLTSMVFLEDKKGMREESEGRITLGPLICATKATKEQTVSFSKNHVYLEVPAWREGSLAFSFKTTSSSAMLAYQPAYHPSHATFRIALLGEKEVEFMYSYHGLEHRHSLHTARRLNTGQWQQVLIDIYHHQLRFLINSEQKLIDIEEDANVGVLDGSMFLGGMPPRQDTWLNQENQEEEALGSLKGCIRDLTVNNELVDLDRYIRAAPLGVSASCQPSCSPNPCQNGAECIENWGSYECVCKNPLAHSGVNCENNLNEEAITFTTEKSKLTYFVNDTDNSRSQELANMTSLLLNFRTHVRQGLILFTYDYLHNFLQLHLASPNELVLYFNSGRRALALTVETSFAVPLNEGQSVQVAVERDGSTTNLTVYTNGVFFNASLGSGLLPLHEGDYEQFPYGESTPLLDMVYYPHSFTKPGYFSMFYMGSANDPQADVRSDLPGLVGCVRGFQINEVPVVLHRYLADHPAEGVKKGCSMVCDHHPCLNGGVCEEDFLYPSNFHCDCSSTSYTGPVCSTETAYTFHGSEWLGRDATTSPLMENLVFELAFSASIRRPLPQLVALLRGTTTATHDDYILVAVEPNGAVTVQAVLKNLEDATLIARVSPDEGINAFSGHRHFVKAEWLSDGLWVKVDREERLLRREATSYRLELEAFPRSLYLGGMEEGVDSRFVDYENFHGCISNVMISNPNGKFFPLQEYEENDRHITNFGIPTSGSCSGFPLMPALVMTYRADKDISPVQGEDWAVHAAQRTAYDAPPPLTKAERNTPMDNVVPAVATSVLLVSGIILAILCIRTSDKKKKAKKKEQMKKEEEEREQLLKDRKKSREEAMRARITNISEVEMKPLKTAQNGGTQEQDKVRKMNAANQQQVAPPTEPPPPIPTKKPEEEEEVQVRMPKDSTADRPLSWDKSADAMPLIGTEVPQVRPQGEATEDSTSEGSSFDCTIEITGGSPSSSAVFPQQRDLVMADSPSSMRVNRGSNTMLYVDDDTASESEPRLLLHGSLPTEEQGEVVEPPFVATTVHLLGGGEVQKITKSEFEDEIVVVDDYLEDKATPVPEADSIEVGGVPESSKDIQGDEEKDTEQQKESDLAEAAQETNQADSEVTKTDQESKPATDGTENEAGKETASKDEGATKKTEVEKENESAEKPDSDDEFIELRPENEKVQNAERVTMQTWQEPNKSPSNATENQHHLNIPTDNLPIQKDKASEKYDEEKKPQFKVEKVEADAVKEEYSEGEKDAGRYSEMPPEDKEVEMKCNEENELKEIDDRDEEYFDCKSSASVLTPPEIVVSSPKEKESLNTGYLLSHIYKAKAEGEGKREGEANINQDKQVEGLESSSQEMKPDRKESNMRNDDVNSQEIQNEKGNAIQELEDEENETETQEKFKDNEELLDISAKLLLLDMAGQRNDGFSSPESCPGSPMSEEDRPGSPTYVNLYQDDDINLLNTGVSPKCSPGNLTPLDPISEQDESEEDKEKDGDSPRKTSLPTLFKSNLSSGVANLSVLSGEDDAAKDESASEHEALKDTKDAKDEPDAILEAKSEVTPEPVPEAAPEVPHEEATSGGVKRRRRRKKGRVTREKQSPVFLNEGVRTFSNPVSYFGGPNIKYDEEDGGAAAAAGGEGGAESRLSIISNVSLD</sequence>
<feature type="compositionally biased region" description="Basic and acidic residues" evidence="3">
    <location>
        <begin position="1445"/>
        <end position="1497"/>
    </location>
</feature>
<feature type="compositionally biased region" description="Basic and acidic residues" evidence="3">
    <location>
        <begin position="1714"/>
        <end position="1723"/>
    </location>
</feature>
<feature type="compositionally biased region" description="Basic and acidic residues" evidence="3">
    <location>
        <begin position="1583"/>
        <end position="1596"/>
    </location>
</feature>
<feature type="compositionally biased region" description="Pro residues" evidence="3">
    <location>
        <begin position="1116"/>
        <end position="1125"/>
    </location>
</feature>
<proteinExistence type="predicted"/>
<dbReference type="Pfam" id="PF02210">
    <property type="entry name" value="Laminin_G_2"/>
    <property type="match status" value="3"/>
</dbReference>
<feature type="compositionally biased region" description="Basic residues" evidence="3">
    <location>
        <begin position="1805"/>
        <end position="1815"/>
    </location>
</feature>
<dbReference type="InterPro" id="IPR000742">
    <property type="entry name" value="EGF"/>
</dbReference>
<keyword evidence="7" id="KW-1185">Reference proteome</keyword>
<feature type="region of interest" description="Disordered" evidence="3">
    <location>
        <begin position="1646"/>
        <end position="1822"/>
    </location>
</feature>
<comment type="caution">
    <text evidence="2">Lacks conserved residue(s) required for the propagation of feature annotation.</text>
</comment>
<dbReference type="InterPro" id="IPR001791">
    <property type="entry name" value="Laminin_G"/>
</dbReference>
<feature type="compositionally biased region" description="Basic and acidic residues" evidence="3">
    <location>
        <begin position="1051"/>
        <end position="1074"/>
    </location>
</feature>
<feature type="region of interest" description="Disordered" evidence="3">
    <location>
        <begin position="1042"/>
        <end position="1200"/>
    </location>
</feature>
<dbReference type="PANTHER" id="PTHR15036:SF49">
    <property type="entry name" value="AXOTACTIN"/>
    <property type="match status" value="1"/>
</dbReference>
<evidence type="ECO:0000256" key="2">
    <source>
        <dbReference type="PROSITE-ProRule" id="PRU00076"/>
    </source>
</evidence>
<evidence type="ECO:0000256" key="3">
    <source>
        <dbReference type="SAM" id="MobiDB-lite"/>
    </source>
</evidence>
<dbReference type="CDD" id="cd00054">
    <property type="entry name" value="EGF_CA"/>
    <property type="match status" value="2"/>
</dbReference>
<evidence type="ECO:0000313" key="6">
    <source>
        <dbReference type="EMBL" id="KAK8403647.1"/>
    </source>
</evidence>
<dbReference type="InterPro" id="IPR050372">
    <property type="entry name" value="Neurexin-related_CASP"/>
</dbReference>
<accession>A0AAW0UU21</accession>
<dbReference type="EMBL" id="JARAKH010000005">
    <property type="protein sequence ID" value="KAK8403647.1"/>
    <property type="molecule type" value="Genomic_DNA"/>
</dbReference>
<feature type="compositionally biased region" description="Basic and acidic residues" evidence="3">
    <location>
        <begin position="1363"/>
        <end position="1391"/>
    </location>
</feature>
<feature type="compositionally biased region" description="Basic and acidic residues" evidence="3">
    <location>
        <begin position="1555"/>
        <end position="1564"/>
    </location>
</feature>
<feature type="domain" description="EGF-like" evidence="5">
    <location>
        <begin position="721"/>
        <end position="760"/>
    </location>
</feature>
<feature type="compositionally biased region" description="Basic and acidic residues" evidence="3">
    <location>
        <begin position="1753"/>
        <end position="1783"/>
    </location>
</feature>
<dbReference type="PROSITE" id="PS50026">
    <property type="entry name" value="EGF_3"/>
    <property type="match status" value="3"/>
</dbReference>
<feature type="compositionally biased region" description="Acidic residues" evidence="3">
    <location>
        <begin position="1612"/>
        <end position="1621"/>
    </location>
</feature>
<dbReference type="SMART" id="SM00282">
    <property type="entry name" value="LamG"/>
    <property type="match status" value="3"/>
</dbReference>
<evidence type="ECO:0000256" key="1">
    <source>
        <dbReference type="ARBA" id="ARBA00023157"/>
    </source>
</evidence>
<feature type="domain" description="Laminin G" evidence="4">
    <location>
        <begin position="507"/>
        <end position="720"/>
    </location>
</feature>
<dbReference type="GO" id="GO:0016020">
    <property type="term" value="C:membrane"/>
    <property type="evidence" value="ECO:0007669"/>
    <property type="project" value="UniProtKB-SubCell"/>
</dbReference>
<dbReference type="SMART" id="SM00181">
    <property type="entry name" value="EGF"/>
    <property type="match status" value="3"/>
</dbReference>
<feature type="region of interest" description="Disordered" evidence="3">
    <location>
        <begin position="1292"/>
        <end position="1497"/>
    </location>
</feature>
<feature type="compositionally biased region" description="Polar residues" evidence="3">
    <location>
        <begin position="1724"/>
        <end position="1744"/>
    </location>
</feature>
<dbReference type="Pfam" id="PF00008">
    <property type="entry name" value="EGF"/>
    <property type="match status" value="1"/>
</dbReference>
<dbReference type="Gene3D" id="2.60.120.1000">
    <property type="match status" value="1"/>
</dbReference>
<dbReference type="Gene3D" id="2.60.120.200">
    <property type="match status" value="3"/>
</dbReference>
<feature type="compositionally biased region" description="Basic and acidic residues" evidence="3">
    <location>
        <begin position="1345"/>
        <end position="1355"/>
    </location>
</feature>
<feature type="compositionally biased region" description="Basic and acidic residues" evidence="3">
    <location>
        <begin position="1126"/>
        <end position="1154"/>
    </location>
</feature>
<dbReference type="Proteomes" id="UP001487740">
    <property type="component" value="Unassembled WGS sequence"/>
</dbReference>
<dbReference type="PROSITE" id="PS50025">
    <property type="entry name" value="LAM_G_DOMAIN"/>
    <property type="match status" value="3"/>
</dbReference>
<evidence type="ECO:0000259" key="5">
    <source>
        <dbReference type="PROSITE" id="PS50026"/>
    </source>
</evidence>
<feature type="domain" description="EGF-like" evidence="5">
    <location>
        <begin position="37"/>
        <end position="76"/>
    </location>
</feature>
<feature type="compositionally biased region" description="Basic and acidic residues" evidence="3">
    <location>
        <begin position="1312"/>
        <end position="1331"/>
    </location>
</feature>
<feature type="compositionally biased region" description="Polar residues" evidence="3">
    <location>
        <begin position="1597"/>
        <end position="1606"/>
    </location>
</feature>
<feature type="region of interest" description="Disordered" evidence="3">
    <location>
        <begin position="1555"/>
        <end position="1630"/>
    </location>
</feature>
<dbReference type="InterPro" id="IPR013320">
    <property type="entry name" value="ConA-like_dom_sf"/>
</dbReference>
<organism evidence="6 7">
    <name type="scientific">Scylla paramamosain</name>
    <name type="common">Mud crab</name>
    <dbReference type="NCBI Taxonomy" id="85552"/>
    <lineage>
        <taxon>Eukaryota</taxon>
        <taxon>Metazoa</taxon>
        <taxon>Ecdysozoa</taxon>
        <taxon>Arthropoda</taxon>
        <taxon>Crustacea</taxon>
        <taxon>Multicrustacea</taxon>
        <taxon>Malacostraca</taxon>
        <taxon>Eumalacostraca</taxon>
        <taxon>Eucarida</taxon>
        <taxon>Decapoda</taxon>
        <taxon>Pleocyemata</taxon>
        <taxon>Brachyura</taxon>
        <taxon>Eubrachyura</taxon>
        <taxon>Portunoidea</taxon>
        <taxon>Portunidae</taxon>
        <taxon>Portuninae</taxon>
        <taxon>Scylla</taxon>
    </lineage>
</organism>